<dbReference type="Proteomes" id="UP001215598">
    <property type="component" value="Unassembled WGS sequence"/>
</dbReference>
<keyword evidence="2" id="KW-1185">Reference proteome</keyword>
<accession>A0AAD7DR41</accession>
<reference evidence="1" key="1">
    <citation type="submission" date="2023-03" db="EMBL/GenBank/DDBJ databases">
        <title>Massive genome expansion in bonnet fungi (Mycena s.s.) driven by repeated elements and novel gene families across ecological guilds.</title>
        <authorList>
            <consortium name="Lawrence Berkeley National Laboratory"/>
            <person name="Harder C.B."/>
            <person name="Miyauchi S."/>
            <person name="Viragh M."/>
            <person name="Kuo A."/>
            <person name="Thoen E."/>
            <person name="Andreopoulos B."/>
            <person name="Lu D."/>
            <person name="Skrede I."/>
            <person name="Drula E."/>
            <person name="Henrissat B."/>
            <person name="Morin E."/>
            <person name="Kohler A."/>
            <person name="Barry K."/>
            <person name="LaButti K."/>
            <person name="Morin E."/>
            <person name="Salamov A."/>
            <person name="Lipzen A."/>
            <person name="Mereny Z."/>
            <person name="Hegedus B."/>
            <person name="Baldrian P."/>
            <person name="Stursova M."/>
            <person name="Weitz H."/>
            <person name="Taylor A."/>
            <person name="Grigoriev I.V."/>
            <person name="Nagy L.G."/>
            <person name="Martin F."/>
            <person name="Kauserud H."/>
        </authorList>
    </citation>
    <scope>NUCLEOTIDE SEQUENCE</scope>
    <source>
        <strain evidence="1">CBHHK182m</strain>
    </source>
</reference>
<dbReference type="SUPFAM" id="SSF81383">
    <property type="entry name" value="F-box domain"/>
    <property type="match status" value="1"/>
</dbReference>
<sequence>MQPEEIVTPPPEILAHYESGPFFKIPVEIKSMIFGHCIESPEPDSKSAPLLLGQVCRHWREVTLSSPELWSSFIKTIVVDHTLNVAPSRYNSLLELLKIWLARSATRPLNFALLYKGIRIRPLPPPIHQLLLQHAHRWEHVILCLPYSDLVELFGKCTGSLPLLRTLAISLPHYERAQDIDPAEEPLSFEVLRHSSLLQTIEMSLNRAWPSLSSVPWTQLTSFNGHHLRVRNAYDVLRSCPALQECRLKITIKPDDPFTSLHLPELRVLHIAADWSSGAFAFLAQLTLPRLQRLQCPCLDSDSVRHVVAFLSQSLCPLTHFSTISEGPPGRSLQGEEIFINLFTALPHLVEMGLDVGWQGSPNPVASLLRSENHYLPRLTRLELRAREAIDHELLVGMLEYRTGANKQGAAVLGRFAWSYQEIDSGYPTARLSPALAERIKALLRRGIEMDFDDSAFDIVFC</sequence>
<protein>
    <recommendedName>
        <fullName evidence="3">F-box domain-containing protein</fullName>
    </recommendedName>
</protein>
<dbReference type="InterPro" id="IPR036047">
    <property type="entry name" value="F-box-like_dom_sf"/>
</dbReference>
<organism evidence="1 2">
    <name type="scientific">Mycena metata</name>
    <dbReference type="NCBI Taxonomy" id="1033252"/>
    <lineage>
        <taxon>Eukaryota</taxon>
        <taxon>Fungi</taxon>
        <taxon>Dikarya</taxon>
        <taxon>Basidiomycota</taxon>
        <taxon>Agaricomycotina</taxon>
        <taxon>Agaricomycetes</taxon>
        <taxon>Agaricomycetidae</taxon>
        <taxon>Agaricales</taxon>
        <taxon>Marasmiineae</taxon>
        <taxon>Mycenaceae</taxon>
        <taxon>Mycena</taxon>
    </lineage>
</organism>
<evidence type="ECO:0000313" key="1">
    <source>
        <dbReference type="EMBL" id="KAJ7696374.1"/>
    </source>
</evidence>
<dbReference type="EMBL" id="JARKIB010000631">
    <property type="protein sequence ID" value="KAJ7696374.1"/>
    <property type="molecule type" value="Genomic_DNA"/>
</dbReference>
<name>A0AAD7DR41_9AGAR</name>
<comment type="caution">
    <text evidence="1">The sequence shown here is derived from an EMBL/GenBank/DDBJ whole genome shotgun (WGS) entry which is preliminary data.</text>
</comment>
<gene>
    <name evidence="1" type="ORF">B0H16DRAFT_1903820</name>
</gene>
<dbReference type="AlphaFoldDB" id="A0AAD7DR41"/>
<evidence type="ECO:0000313" key="2">
    <source>
        <dbReference type="Proteomes" id="UP001215598"/>
    </source>
</evidence>
<proteinExistence type="predicted"/>
<evidence type="ECO:0008006" key="3">
    <source>
        <dbReference type="Google" id="ProtNLM"/>
    </source>
</evidence>